<sequence length="92" mass="10618">MTIPDRPGVKGHDLMALERFMDDTRHMIEFDVLSWQAPVGDKGDYIRAFVTEEAYAKALAAQKRGHIKIRRHATVIEGHILPDKPKKRRRGR</sequence>
<name>A0A413FGH7_9FIRM</name>
<dbReference type="AlphaFoldDB" id="A0A413FGH7"/>
<dbReference type="Pfam" id="PF18987">
    <property type="entry name" value="DUF5720"/>
    <property type="match status" value="1"/>
</dbReference>
<dbReference type="EMBL" id="QSBM01000006">
    <property type="protein sequence ID" value="RGX29877.1"/>
    <property type="molecule type" value="Genomic_DNA"/>
</dbReference>
<gene>
    <name evidence="2" type="ORF">DWV29_09150</name>
</gene>
<evidence type="ECO:0000259" key="1">
    <source>
        <dbReference type="Pfam" id="PF18987"/>
    </source>
</evidence>
<feature type="domain" description="DUF5720" evidence="1">
    <location>
        <begin position="8"/>
        <end position="89"/>
    </location>
</feature>
<dbReference type="OrthoDB" id="9803542at2"/>
<dbReference type="Proteomes" id="UP000283880">
    <property type="component" value="Unassembled WGS sequence"/>
</dbReference>
<evidence type="ECO:0000313" key="2">
    <source>
        <dbReference type="EMBL" id="RGX29877.1"/>
    </source>
</evidence>
<reference evidence="2 3" key="1">
    <citation type="submission" date="2018-08" db="EMBL/GenBank/DDBJ databases">
        <title>A genome reference for cultivated species of the human gut microbiota.</title>
        <authorList>
            <person name="Zou Y."/>
            <person name="Xue W."/>
            <person name="Luo G."/>
        </authorList>
    </citation>
    <scope>NUCLEOTIDE SEQUENCE [LARGE SCALE GENOMIC DNA]</scope>
    <source>
        <strain evidence="2 3">AF04-15</strain>
    </source>
</reference>
<accession>A0A413FGH7</accession>
<evidence type="ECO:0000313" key="3">
    <source>
        <dbReference type="Proteomes" id="UP000283880"/>
    </source>
</evidence>
<protein>
    <recommendedName>
        <fullName evidence="1">DUF5720 domain-containing protein</fullName>
    </recommendedName>
</protein>
<dbReference type="RefSeq" id="WP_007710534.1">
    <property type="nucleotide sequence ID" value="NZ_BAABXR010000001.1"/>
</dbReference>
<dbReference type="InterPro" id="IPR043778">
    <property type="entry name" value="DUF5720"/>
</dbReference>
<proteinExistence type="predicted"/>
<organism evidence="2 3">
    <name type="scientific">Enterocloster asparagiformis</name>
    <dbReference type="NCBI Taxonomy" id="333367"/>
    <lineage>
        <taxon>Bacteria</taxon>
        <taxon>Bacillati</taxon>
        <taxon>Bacillota</taxon>
        <taxon>Clostridia</taxon>
        <taxon>Lachnospirales</taxon>
        <taxon>Lachnospiraceae</taxon>
        <taxon>Enterocloster</taxon>
    </lineage>
</organism>
<comment type="caution">
    <text evidence="2">The sequence shown here is derived from an EMBL/GenBank/DDBJ whole genome shotgun (WGS) entry which is preliminary data.</text>
</comment>